<feature type="non-terminal residue" evidence="2">
    <location>
        <position position="56"/>
    </location>
</feature>
<dbReference type="Proteomes" id="UP000518300">
    <property type="component" value="Unassembled WGS sequence"/>
</dbReference>
<evidence type="ECO:0000256" key="1">
    <source>
        <dbReference type="SAM" id="SignalP"/>
    </source>
</evidence>
<name>A0A848LGB1_9BACT</name>
<feature type="signal peptide" evidence="1">
    <location>
        <begin position="1"/>
        <end position="26"/>
    </location>
</feature>
<accession>A0A848LGB1</accession>
<proteinExistence type="predicted"/>
<keyword evidence="3" id="KW-1185">Reference proteome</keyword>
<comment type="caution">
    <text evidence="2">The sequence shown here is derived from an EMBL/GenBank/DDBJ whole genome shotgun (WGS) entry which is preliminary data.</text>
</comment>
<organism evidence="2 3">
    <name type="scientific">Pyxidicoccus fallax</name>
    <dbReference type="NCBI Taxonomy" id="394095"/>
    <lineage>
        <taxon>Bacteria</taxon>
        <taxon>Pseudomonadati</taxon>
        <taxon>Myxococcota</taxon>
        <taxon>Myxococcia</taxon>
        <taxon>Myxococcales</taxon>
        <taxon>Cystobacterineae</taxon>
        <taxon>Myxococcaceae</taxon>
        <taxon>Pyxidicoccus</taxon>
    </lineage>
</organism>
<sequence length="56" mass="5539">MKPGRRAAALLAGGLLAALGGGCAHAPPRLTPEVEARLTGTPGGYVSGKVAGWEVE</sequence>
<keyword evidence="1" id="KW-0732">Signal</keyword>
<evidence type="ECO:0000313" key="3">
    <source>
        <dbReference type="Proteomes" id="UP000518300"/>
    </source>
</evidence>
<gene>
    <name evidence="2" type="ORF">HG543_15545</name>
</gene>
<feature type="chain" id="PRO_5032711205" description="Lipoprotein" evidence="1">
    <location>
        <begin position="27"/>
        <end position="56"/>
    </location>
</feature>
<protein>
    <recommendedName>
        <fullName evidence="4">Lipoprotein</fullName>
    </recommendedName>
</protein>
<dbReference type="EMBL" id="JABBJJ010000061">
    <property type="protein sequence ID" value="NMO16255.1"/>
    <property type="molecule type" value="Genomic_DNA"/>
</dbReference>
<evidence type="ECO:0000313" key="2">
    <source>
        <dbReference type="EMBL" id="NMO16255.1"/>
    </source>
</evidence>
<dbReference type="AlphaFoldDB" id="A0A848LGB1"/>
<dbReference type="PROSITE" id="PS51257">
    <property type="entry name" value="PROKAR_LIPOPROTEIN"/>
    <property type="match status" value="1"/>
</dbReference>
<reference evidence="2 3" key="1">
    <citation type="submission" date="2020-04" db="EMBL/GenBank/DDBJ databases">
        <title>Draft genome of Pyxidicoccus fallax type strain.</title>
        <authorList>
            <person name="Whitworth D.E."/>
        </authorList>
    </citation>
    <scope>NUCLEOTIDE SEQUENCE [LARGE SCALE GENOMIC DNA]</scope>
    <source>
        <strain evidence="2 3">DSM 14698</strain>
    </source>
</reference>
<evidence type="ECO:0008006" key="4">
    <source>
        <dbReference type="Google" id="ProtNLM"/>
    </source>
</evidence>